<dbReference type="SUPFAM" id="SSF81665">
    <property type="entry name" value="Calcium ATPase, transmembrane domain M"/>
    <property type="match status" value="1"/>
</dbReference>
<dbReference type="AlphaFoldDB" id="A0A2G1W709"/>
<keyword evidence="4 8" id="KW-0479">Metal-binding</keyword>
<dbReference type="GO" id="GO:0005524">
    <property type="term" value="F:ATP binding"/>
    <property type="evidence" value="ECO:0007669"/>
    <property type="project" value="UniProtKB-UniRule"/>
</dbReference>
<gene>
    <name evidence="10" type="ORF">CEE69_14515</name>
</gene>
<dbReference type="NCBIfam" id="TIGR01511">
    <property type="entry name" value="ATPase-IB1_Cu"/>
    <property type="match status" value="1"/>
</dbReference>
<dbReference type="SFLD" id="SFLDG00002">
    <property type="entry name" value="C1.7:_P-type_atpase_like"/>
    <property type="match status" value="1"/>
</dbReference>
<keyword evidence="6 8" id="KW-1133">Transmembrane helix</keyword>
<dbReference type="Gene3D" id="3.40.50.1000">
    <property type="entry name" value="HAD superfamily/HAD-like"/>
    <property type="match status" value="1"/>
</dbReference>
<feature type="transmembrane region" description="Helical" evidence="8">
    <location>
        <begin position="233"/>
        <end position="250"/>
    </location>
</feature>
<sequence length="833" mass="88273">MPSNLDASANADASSGVEVTLPCVHCGEPTDVHRDADPRTVFCCNGCRGAYELIHGWGLESYYGLRDQLAGGGQPIDRAGQQSSADSLQERYTVFDRADYLGASQPVEQSDGTMVCELAVHGLHCAACAWLIENVATRTPGWLDARVKMSEHTMRVVFDPKKISLSRIAQPLDRLGYELSPLPEHREDHFRQENHRLLIQIAFAGFCAANAMWIAIALYAGEASDVEAEHWSFLRWMGTGLGLGAVLLPGRTFFQGAWASIKTRTPHMDLPVALGLTVGTVAGVIAAITGQGESYFDSLAVLVFLLLIGRWIQFHQQHRAAKAVDLLLRITPRHAQRILASGQTELVLVDNLRPDDSVRVMAGQSVPVDGNILVGQSSIDQSLLTGESLPVSVQIGDPVSAGTVNLQSPVDIRVTSVGRESRIGQVMKSVEEAASQKTPIVQLADSIGGYFVVIVTLLAIATFFAWLSDGFGIAASHATSLLIVACPCALALATPLAIAVALGRAAKRKILIRDGSSLQTLASVGTIWFDKTGTLTEGKPRAEFVEGDASAIAHAAAIERDCEHPIAIAILREANRRGLPISSNANLDQVHVGGVSGKCDGQSVLVGSLSFMQEYHVGLSASVLVACEHCTDRSASPSVIAIDGVATCVLAISDPLKPDVGSFIEWLTDRGWRVGILSGDHPKIVAHVTQQLGLDPSQALGGLSPEAKLDHVRDHSTGSTVMVGDGANDAAALAAADVGIAVRGGAEVSLQAAPIYIASDSMTSIADLIRAARRTQALIRTAFAASLSYNLVAVALAMSGRISPLVAAILMPISSVTVLALTLAWPIFREKRS</sequence>
<evidence type="ECO:0000256" key="1">
    <source>
        <dbReference type="ARBA" id="ARBA00004370"/>
    </source>
</evidence>
<dbReference type="SUPFAM" id="SSF56784">
    <property type="entry name" value="HAD-like"/>
    <property type="match status" value="1"/>
</dbReference>
<feature type="transmembrane region" description="Helical" evidence="8">
    <location>
        <begin position="197"/>
        <end position="221"/>
    </location>
</feature>
<dbReference type="SFLD" id="SFLDF00027">
    <property type="entry name" value="p-type_atpase"/>
    <property type="match status" value="1"/>
</dbReference>
<dbReference type="RefSeq" id="WP_099261370.1">
    <property type="nucleotide sequence ID" value="NZ_NIZW01000010.1"/>
</dbReference>
<dbReference type="SUPFAM" id="SSF81653">
    <property type="entry name" value="Calcium ATPase, transduction domain A"/>
    <property type="match status" value="1"/>
</dbReference>
<dbReference type="PROSITE" id="PS00154">
    <property type="entry name" value="ATPASE_E1_E2"/>
    <property type="match status" value="1"/>
</dbReference>
<keyword evidence="11" id="KW-1185">Reference proteome</keyword>
<dbReference type="Gene3D" id="2.70.150.10">
    <property type="entry name" value="Calcium-transporting ATPase, cytoplasmic transduction domain A"/>
    <property type="match status" value="1"/>
</dbReference>
<feature type="transmembrane region" description="Helical" evidence="8">
    <location>
        <begin position="295"/>
        <end position="312"/>
    </location>
</feature>
<dbReference type="PRINTS" id="PR00119">
    <property type="entry name" value="CATATPASE"/>
</dbReference>
<comment type="similarity">
    <text evidence="2 8">Belongs to the cation transport ATPase (P-type) (TC 3.A.3) family. Type IB subfamily.</text>
</comment>
<keyword evidence="7 8" id="KW-0472">Membrane</keyword>
<feature type="transmembrane region" description="Helical" evidence="8">
    <location>
        <begin position="805"/>
        <end position="828"/>
    </location>
</feature>
<dbReference type="GO" id="GO:0030001">
    <property type="term" value="P:metal ion transport"/>
    <property type="evidence" value="ECO:0007669"/>
    <property type="project" value="UniProtKB-ARBA"/>
</dbReference>
<feature type="domain" description="HMA" evidence="9">
    <location>
        <begin position="114"/>
        <end position="180"/>
    </location>
</feature>
<dbReference type="PANTHER" id="PTHR46594:SF4">
    <property type="entry name" value="P-TYPE CATION-TRANSPORTING ATPASE"/>
    <property type="match status" value="1"/>
</dbReference>
<dbReference type="InterPro" id="IPR023298">
    <property type="entry name" value="ATPase_P-typ_TM_dom_sf"/>
</dbReference>
<dbReference type="CDD" id="cd00371">
    <property type="entry name" value="HMA"/>
    <property type="match status" value="1"/>
</dbReference>
<dbReference type="InterPro" id="IPR044492">
    <property type="entry name" value="P_typ_ATPase_HD_dom"/>
</dbReference>
<reference evidence="10 11" key="1">
    <citation type="submission" date="2017-06" db="EMBL/GenBank/DDBJ databases">
        <title>Description of Rhodopirellula bahusiensis sp. nov.</title>
        <authorList>
            <person name="Kizina J."/>
            <person name="Harder J."/>
        </authorList>
    </citation>
    <scope>NUCLEOTIDE SEQUENCE [LARGE SCALE GENOMIC DNA]</scope>
    <source>
        <strain evidence="10 11">SWK21</strain>
    </source>
</reference>
<feature type="transmembrane region" description="Helical" evidence="8">
    <location>
        <begin position="270"/>
        <end position="289"/>
    </location>
</feature>
<evidence type="ECO:0000313" key="11">
    <source>
        <dbReference type="Proteomes" id="UP000225740"/>
    </source>
</evidence>
<dbReference type="InterPro" id="IPR036163">
    <property type="entry name" value="HMA_dom_sf"/>
</dbReference>
<dbReference type="InterPro" id="IPR006121">
    <property type="entry name" value="HMA_dom"/>
</dbReference>
<dbReference type="InterPro" id="IPR036412">
    <property type="entry name" value="HAD-like_sf"/>
</dbReference>
<keyword evidence="8" id="KW-0067">ATP-binding</keyword>
<dbReference type="InterPro" id="IPR023299">
    <property type="entry name" value="ATPase_P-typ_cyto_dom_N"/>
</dbReference>
<organism evidence="10 11">
    <name type="scientific">Rhodopirellula bahusiensis</name>
    <dbReference type="NCBI Taxonomy" id="2014065"/>
    <lineage>
        <taxon>Bacteria</taxon>
        <taxon>Pseudomonadati</taxon>
        <taxon>Planctomycetota</taxon>
        <taxon>Planctomycetia</taxon>
        <taxon>Pirellulales</taxon>
        <taxon>Pirellulaceae</taxon>
        <taxon>Rhodopirellula</taxon>
    </lineage>
</organism>
<evidence type="ECO:0000313" key="10">
    <source>
        <dbReference type="EMBL" id="PHQ34620.1"/>
    </source>
</evidence>
<evidence type="ECO:0000256" key="3">
    <source>
        <dbReference type="ARBA" id="ARBA00022692"/>
    </source>
</evidence>
<dbReference type="InterPro" id="IPR021993">
    <property type="entry name" value="ATPase-cat-bd"/>
</dbReference>
<comment type="caution">
    <text evidence="10">The sequence shown here is derived from an EMBL/GenBank/DDBJ whole genome shotgun (WGS) entry which is preliminary data.</text>
</comment>
<comment type="subcellular location">
    <subcellularLocation>
        <location evidence="8">Cell membrane</location>
    </subcellularLocation>
    <subcellularLocation>
        <location evidence="1">Membrane</location>
    </subcellularLocation>
</comment>
<dbReference type="PROSITE" id="PS50846">
    <property type="entry name" value="HMA_2"/>
    <property type="match status" value="1"/>
</dbReference>
<dbReference type="NCBIfam" id="TIGR01494">
    <property type="entry name" value="ATPase_P-type"/>
    <property type="match status" value="1"/>
</dbReference>
<dbReference type="OrthoDB" id="211392at2"/>
<evidence type="ECO:0000259" key="9">
    <source>
        <dbReference type="PROSITE" id="PS50846"/>
    </source>
</evidence>
<dbReference type="GO" id="GO:0019829">
    <property type="term" value="F:ATPase-coupled monoatomic cation transmembrane transporter activity"/>
    <property type="evidence" value="ECO:0007669"/>
    <property type="project" value="InterPro"/>
</dbReference>
<keyword evidence="5" id="KW-1278">Translocase</keyword>
<dbReference type="Pfam" id="PF00403">
    <property type="entry name" value="HMA"/>
    <property type="match status" value="1"/>
</dbReference>
<dbReference type="GO" id="GO:0005886">
    <property type="term" value="C:plasma membrane"/>
    <property type="evidence" value="ECO:0007669"/>
    <property type="project" value="UniProtKB-SubCell"/>
</dbReference>
<dbReference type="InterPro" id="IPR008250">
    <property type="entry name" value="ATPase_P-typ_transduc_dom_A_sf"/>
</dbReference>
<dbReference type="GO" id="GO:0046872">
    <property type="term" value="F:metal ion binding"/>
    <property type="evidence" value="ECO:0007669"/>
    <property type="project" value="UniProtKB-KW"/>
</dbReference>
<feature type="transmembrane region" description="Helical" evidence="8">
    <location>
        <begin position="777"/>
        <end position="799"/>
    </location>
</feature>
<protein>
    <submittedName>
        <fullName evidence="10">Copper-translocating P-type ATPase</fullName>
    </submittedName>
</protein>
<evidence type="ECO:0000256" key="4">
    <source>
        <dbReference type="ARBA" id="ARBA00022723"/>
    </source>
</evidence>
<keyword evidence="3 8" id="KW-0812">Transmembrane</keyword>
<evidence type="ECO:0000256" key="8">
    <source>
        <dbReference type="RuleBase" id="RU362081"/>
    </source>
</evidence>
<keyword evidence="8" id="KW-1003">Cell membrane</keyword>
<accession>A0A2G1W709</accession>
<dbReference type="Gene3D" id="3.40.1110.10">
    <property type="entry name" value="Calcium-transporting ATPase, cytoplasmic domain N"/>
    <property type="match status" value="1"/>
</dbReference>
<dbReference type="Proteomes" id="UP000225740">
    <property type="component" value="Unassembled WGS sequence"/>
</dbReference>
<evidence type="ECO:0000256" key="7">
    <source>
        <dbReference type="ARBA" id="ARBA00023136"/>
    </source>
</evidence>
<dbReference type="Pfam" id="PF12156">
    <property type="entry name" value="ATPase-cat_bd"/>
    <property type="match status" value="1"/>
</dbReference>
<evidence type="ECO:0000256" key="2">
    <source>
        <dbReference type="ARBA" id="ARBA00006024"/>
    </source>
</evidence>
<dbReference type="Pfam" id="PF00122">
    <property type="entry name" value="E1-E2_ATPase"/>
    <property type="match status" value="1"/>
</dbReference>
<dbReference type="InterPro" id="IPR001757">
    <property type="entry name" value="P_typ_ATPase"/>
</dbReference>
<feature type="transmembrane region" description="Helical" evidence="8">
    <location>
        <begin position="447"/>
        <end position="467"/>
    </location>
</feature>
<dbReference type="SUPFAM" id="SSF55008">
    <property type="entry name" value="HMA, heavy metal-associated domain"/>
    <property type="match status" value="1"/>
</dbReference>
<dbReference type="GO" id="GO:0016887">
    <property type="term" value="F:ATP hydrolysis activity"/>
    <property type="evidence" value="ECO:0007669"/>
    <property type="project" value="InterPro"/>
</dbReference>
<dbReference type="PANTHER" id="PTHR46594">
    <property type="entry name" value="P-TYPE CATION-TRANSPORTING ATPASE"/>
    <property type="match status" value="1"/>
</dbReference>
<evidence type="ECO:0000256" key="6">
    <source>
        <dbReference type="ARBA" id="ARBA00022989"/>
    </source>
</evidence>
<dbReference type="InterPro" id="IPR027256">
    <property type="entry name" value="P-typ_ATPase_IB"/>
</dbReference>
<dbReference type="InterPro" id="IPR023214">
    <property type="entry name" value="HAD_sf"/>
</dbReference>
<dbReference type="SUPFAM" id="SSF81660">
    <property type="entry name" value="Metal cation-transporting ATPase, ATP-binding domain N"/>
    <property type="match status" value="1"/>
</dbReference>
<dbReference type="Pfam" id="PF00702">
    <property type="entry name" value="Hydrolase"/>
    <property type="match status" value="1"/>
</dbReference>
<dbReference type="InterPro" id="IPR059000">
    <property type="entry name" value="ATPase_P-type_domA"/>
</dbReference>
<feature type="transmembrane region" description="Helical" evidence="8">
    <location>
        <begin position="479"/>
        <end position="503"/>
    </location>
</feature>
<evidence type="ECO:0000256" key="5">
    <source>
        <dbReference type="ARBA" id="ARBA00022967"/>
    </source>
</evidence>
<name>A0A2G1W709_9BACT</name>
<proteinExistence type="inferred from homology"/>
<dbReference type="NCBIfam" id="TIGR01525">
    <property type="entry name" value="ATPase-IB_hvy"/>
    <property type="match status" value="1"/>
</dbReference>
<dbReference type="EMBL" id="NIZW01000010">
    <property type="protein sequence ID" value="PHQ34620.1"/>
    <property type="molecule type" value="Genomic_DNA"/>
</dbReference>
<dbReference type="SFLD" id="SFLDS00003">
    <property type="entry name" value="Haloacid_Dehalogenase"/>
    <property type="match status" value="1"/>
</dbReference>
<keyword evidence="8" id="KW-0547">Nucleotide-binding</keyword>
<dbReference type="InterPro" id="IPR018303">
    <property type="entry name" value="ATPase_P-typ_P_site"/>
</dbReference>
<dbReference type="GeneID" id="90609306"/>
<dbReference type="Gene3D" id="3.30.70.100">
    <property type="match status" value="1"/>
</dbReference>